<dbReference type="PROSITE" id="PS00723">
    <property type="entry name" value="POLYPRENYL_SYNTHASE_1"/>
    <property type="match status" value="1"/>
</dbReference>
<dbReference type="SUPFAM" id="SSF48576">
    <property type="entry name" value="Terpenoid synthases"/>
    <property type="match status" value="1"/>
</dbReference>
<dbReference type="EMBL" id="JRKI01000028">
    <property type="protein sequence ID" value="KIZ16430.1"/>
    <property type="molecule type" value="Genomic_DNA"/>
</dbReference>
<dbReference type="Proteomes" id="UP000032458">
    <property type="component" value="Unassembled WGS sequence"/>
</dbReference>
<protein>
    <submittedName>
        <fullName evidence="7">Geranylgeranyl diphosphate synthase</fullName>
    </submittedName>
</protein>
<proteinExistence type="inferred from homology"/>
<evidence type="ECO:0000256" key="3">
    <source>
        <dbReference type="ARBA" id="ARBA00022679"/>
    </source>
</evidence>
<organism evidence="7 8">
    <name type="scientific">Streptomyces natalensis ATCC 27448</name>
    <dbReference type="NCBI Taxonomy" id="1240678"/>
    <lineage>
        <taxon>Bacteria</taxon>
        <taxon>Bacillati</taxon>
        <taxon>Actinomycetota</taxon>
        <taxon>Actinomycetes</taxon>
        <taxon>Kitasatosporales</taxon>
        <taxon>Streptomycetaceae</taxon>
        <taxon>Streptomyces</taxon>
    </lineage>
</organism>
<dbReference type="GO" id="GO:0004659">
    <property type="term" value="F:prenyltransferase activity"/>
    <property type="evidence" value="ECO:0007669"/>
    <property type="project" value="InterPro"/>
</dbReference>
<dbReference type="SFLD" id="SFLDG01017">
    <property type="entry name" value="Polyprenyl_Transferase_Like"/>
    <property type="match status" value="1"/>
</dbReference>
<dbReference type="PATRIC" id="fig|1240678.4.peg.4350"/>
<dbReference type="PANTHER" id="PTHR12001">
    <property type="entry name" value="GERANYLGERANYL PYROPHOSPHATE SYNTHASE"/>
    <property type="match status" value="1"/>
</dbReference>
<keyword evidence="3 6" id="KW-0808">Transferase</keyword>
<comment type="cofactor">
    <cofactor evidence="1">
        <name>Mg(2+)</name>
        <dbReference type="ChEBI" id="CHEBI:18420"/>
    </cofactor>
</comment>
<keyword evidence="5" id="KW-0460">Magnesium</keyword>
<keyword evidence="8" id="KW-1185">Reference proteome</keyword>
<reference evidence="7 8" key="1">
    <citation type="submission" date="2014-09" db="EMBL/GenBank/DDBJ databases">
        <title>Draft genome sequence of Streptomyces natalensis ATCC 27448, producer of the antifungal pimaricin.</title>
        <authorList>
            <person name="Mendes M.V."/>
            <person name="Beites T."/>
            <person name="Pires S."/>
            <person name="Santos C.L."/>
            <person name="Moradas-Ferreira P."/>
        </authorList>
    </citation>
    <scope>NUCLEOTIDE SEQUENCE [LARGE SCALE GENOMIC DNA]</scope>
    <source>
        <strain evidence="7 8">ATCC 27448</strain>
    </source>
</reference>
<sequence>MTALSLSAPSIDLASVPTHVDGVLREFLDSKTRIAQETRMPTDLPGTLQGFLDAGGKRLRPMLCVIGWHTGGGQGDLAPIVRTAAALEMFHAFCLIHDDIMDRTPTRRGQPTVHHALAARHPGRLGLDAAWWGISGAILAGDMALAWSDELLHGAGHPPARLTAARRVLEAMREEVIYGQYLDLTAPLGPMDDVAAALRVIRYKTAKYTIERPLHTGAILAGAEPALHEALTAFALPLGEAFQLRDDLLGIYGNPNQTGKPVLDDLREGKHTVLLALAAQRATSVQRRHLYQLVGDPDLAEDGAAHIRDVLDATGARATVENMINNCYGQALTALRNIPCPPAAADALRQVAALATERAS</sequence>
<dbReference type="GO" id="GO:0008299">
    <property type="term" value="P:isoprenoid biosynthetic process"/>
    <property type="evidence" value="ECO:0007669"/>
    <property type="project" value="InterPro"/>
</dbReference>
<dbReference type="InterPro" id="IPR033749">
    <property type="entry name" value="Polyprenyl_synt_CS"/>
</dbReference>
<name>A0A0D7CKQ0_9ACTN</name>
<dbReference type="SFLD" id="SFLDS00005">
    <property type="entry name" value="Isoprenoid_Synthase_Type_I"/>
    <property type="match status" value="1"/>
</dbReference>
<dbReference type="InterPro" id="IPR000092">
    <property type="entry name" value="Polyprenyl_synt"/>
</dbReference>
<dbReference type="CDD" id="cd00685">
    <property type="entry name" value="Trans_IPPS_HT"/>
    <property type="match status" value="1"/>
</dbReference>
<comment type="similarity">
    <text evidence="2 6">Belongs to the FPP/GGPP synthase family.</text>
</comment>
<evidence type="ECO:0000256" key="1">
    <source>
        <dbReference type="ARBA" id="ARBA00001946"/>
    </source>
</evidence>
<evidence type="ECO:0000256" key="5">
    <source>
        <dbReference type="ARBA" id="ARBA00022842"/>
    </source>
</evidence>
<gene>
    <name evidence="7" type="ORF">SNA_20580</name>
</gene>
<dbReference type="Gene3D" id="1.10.600.10">
    <property type="entry name" value="Farnesyl Diphosphate Synthase"/>
    <property type="match status" value="1"/>
</dbReference>
<evidence type="ECO:0000313" key="8">
    <source>
        <dbReference type="Proteomes" id="UP000032458"/>
    </source>
</evidence>
<evidence type="ECO:0000313" key="7">
    <source>
        <dbReference type="EMBL" id="KIZ16430.1"/>
    </source>
</evidence>
<dbReference type="AlphaFoldDB" id="A0A0D7CKQ0"/>
<keyword evidence="4" id="KW-0479">Metal-binding</keyword>
<dbReference type="PROSITE" id="PS00444">
    <property type="entry name" value="POLYPRENYL_SYNTHASE_2"/>
    <property type="match status" value="1"/>
</dbReference>
<dbReference type="RefSeq" id="WP_044366034.1">
    <property type="nucleotide sequence ID" value="NZ_JRKI01000028.1"/>
</dbReference>
<dbReference type="Pfam" id="PF00348">
    <property type="entry name" value="polyprenyl_synt"/>
    <property type="match status" value="1"/>
</dbReference>
<comment type="caution">
    <text evidence="7">The sequence shown here is derived from an EMBL/GenBank/DDBJ whole genome shotgun (WGS) entry which is preliminary data.</text>
</comment>
<evidence type="ECO:0000256" key="6">
    <source>
        <dbReference type="RuleBase" id="RU004466"/>
    </source>
</evidence>
<dbReference type="InterPro" id="IPR008949">
    <property type="entry name" value="Isoprenoid_synthase_dom_sf"/>
</dbReference>
<evidence type="ECO:0000256" key="2">
    <source>
        <dbReference type="ARBA" id="ARBA00006706"/>
    </source>
</evidence>
<evidence type="ECO:0000256" key="4">
    <source>
        <dbReference type="ARBA" id="ARBA00022723"/>
    </source>
</evidence>
<dbReference type="GO" id="GO:0046872">
    <property type="term" value="F:metal ion binding"/>
    <property type="evidence" value="ECO:0007669"/>
    <property type="project" value="UniProtKB-KW"/>
</dbReference>
<dbReference type="PANTHER" id="PTHR12001:SF85">
    <property type="entry name" value="SHORT CHAIN ISOPRENYL DIPHOSPHATE SYNTHASE"/>
    <property type="match status" value="1"/>
</dbReference>
<accession>A0A0D7CKQ0</accession>